<name>A0AAV0BR50_PHAPC</name>
<feature type="region of interest" description="Disordered" evidence="1">
    <location>
        <begin position="298"/>
        <end position="326"/>
    </location>
</feature>
<dbReference type="EMBL" id="CALTRL010006049">
    <property type="protein sequence ID" value="CAH7689230.1"/>
    <property type="molecule type" value="Genomic_DNA"/>
</dbReference>
<dbReference type="Proteomes" id="UP001153365">
    <property type="component" value="Unassembled WGS sequence"/>
</dbReference>
<keyword evidence="3" id="KW-1185">Reference proteome</keyword>
<feature type="region of interest" description="Disordered" evidence="1">
    <location>
        <begin position="349"/>
        <end position="416"/>
    </location>
</feature>
<gene>
    <name evidence="2" type="ORF">PPACK8108_LOCUS24257</name>
</gene>
<evidence type="ECO:0000256" key="1">
    <source>
        <dbReference type="SAM" id="MobiDB-lite"/>
    </source>
</evidence>
<evidence type="ECO:0000313" key="2">
    <source>
        <dbReference type="EMBL" id="CAH7689230.1"/>
    </source>
</evidence>
<reference evidence="2" key="1">
    <citation type="submission" date="2022-06" db="EMBL/GenBank/DDBJ databases">
        <authorList>
            <consortium name="SYNGENTA / RWTH Aachen University"/>
        </authorList>
    </citation>
    <scope>NUCLEOTIDE SEQUENCE</scope>
</reference>
<proteinExistence type="predicted"/>
<feature type="region of interest" description="Disordered" evidence="1">
    <location>
        <begin position="566"/>
        <end position="594"/>
    </location>
</feature>
<sequence>MLSLKKTQRFTVITSRLHPYSAHHFHLLIYKTFAKGKSGYLLSLVTYSRSVSHGEANSKSFLEEFSKRSSKQKLIKELLDHRNHSNLESRRSSISIVLKDTQDNIHTPEIFQDVWKKELEESESKWKDSKLIDHPFSSRNRHSKCVITRERDLDSKITESKLACGPDSSCSEDFLSEVWDSFKFEAEISLSEINDERSSTLIETVDSKRLNGRIQSLQSAHINRPAEREELKLESNLNKAKQSKVIGLGLIDELDQTYPKPGSRFEDRDVQEVACLDKPSFGAPKLKKLSLLSERIFPDPPPNHCRKTSRPSISPTVLSHPGPGSGTVIKSLRSSIELIDLSIVDEFPSPPAKDKALGPSLNSFPLPPRQKPVLRIRTSGTSNRSSPTEQNNMQKFSTVSFSNRPRAKSGNAKSLAIPSPLNLSSLTYRQSNTTDHESISKVSKMMIKSPKLTSPREIAESAKSEGLKAKRPSLLIGPNKLKSPRFLGYNQSPCTSSTGVFETNRHFLSNPNSPYPSPTMAEGLSRREFLSQYQNQVTDQRLKVKNLSPPLPLKIRKVRTKNFIETADTDDDDDEDETSPIFLRGEGSSSKNYFSSTGTDFTTLTIPSPPKNEFDSSAKSSSLKLLLSSQEEAEDIRSSTANKFSEFGEGDFGRTSCADQHEIVSYGMAI</sequence>
<evidence type="ECO:0000313" key="3">
    <source>
        <dbReference type="Proteomes" id="UP001153365"/>
    </source>
</evidence>
<feature type="compositionally biased region" description="Polar residues" evidence="1">
    <location>
        <begin position="378"/>
        <end position="403"/>
    </location>
</feature>
<dbReference type="AlphaFoldDB" id="A0AAV0BR50"/>
<feature type="compositionally biased region" description="Acidic residues" evidence="1">
    <location>
        <begin position="567"/>
        <end position="578"/>
    </location>
</feature>
<organism evidence="2 3">
    <name type="scientific">Phakopsora pachyrhizi</name>
    <name type="common">Asian soybean rust disease fungus</name>
    <dbReference type="NCBI Taxonomy" id="170000"/>
    <lineage>
        <taxon>Eukaryota</taxon>
        <taxon>Fungi</taxon>
        <taxon>Dikarya</taxon>
        <taxon>Basidiomycota</taxon>
        <taxon>Pucciniomycotina</taxon>
        <taxon>Pucciniomycetes</taxon>
        <taxon>Pucciniales</taxon>
        <taxon>Phakopsoraceae</taxon>
        <taxon>Phakopsora</taxon>
    </lineage>
</organism>
<accession>A0AAV0BR50</accession>
<comment type="caution">
    <text evidence="2">The sequence shown here is derived from an EMBL/GenBank/DDBJ whole genome shotgun (WGS) entry which is preliminary data.</text>
</comment>
<feature type="region of interest" description="Disordered" evidence="1">
    <location>
        <begin position="600"/>
        <end position="619"/>
    </location>
</feature>
<protein>
    <submittedName>
        <fullName evidence="2">Expressed protein</fullName>
    </submittedName>
</protein>